<reference evidence="1" key="1">
    <citation type="submission" date="2019-12" db="EMBL/GenBank/DDBJ databases">
        <title>High-Quality draft genome sequences of three cyanobacteria isolated from the limestone walls of the Old Cathedral of Coimbra.</title>
        <authorList>
            <person name="Tiago I."/>
            <person name="Soares F."/>
            <person name="Portugal A."/>
        </authorList>
    </citation>
    <scope>NUCLEOTIDE SEQUENCE [LARGE SCALE GENOMIC DNA]</scope>
    <source>
        <strain evidence="1">C</strain>
    </source>
</reference>
<gene>
    <name evidence="1" type="ORF">GS597_09045</name>
</gene>
<evidence type="ECO:0000313" key="1">
    <source>
        <dbReference type="EMBL" id="NCJ06648.1"/>
    </source>
</evidence>
<name>A0A8K1ZXD4_9CYAN</name>
<dbReference type="Proteomes" id="UP000607397">
    <property type="component" value="Unassembled WGS sequence"/>
</dbReference>
<accession>A0A8K1ZXD4</accession>
<proteinExistence type="predicted"/>
<keyword evidence="2" id="KW-1185">Reference proteome</keyword>
<organism evidence="1 2">
    <name type="scientific">Petrachloros mirabilis ULC683</name>
    <dbReference type="NCBI Taxonomy" id="2781853"/>
    <lineage>
        <taxon>Bacteria</taxon>
        <taxon>Bacillati</taxon>
        <taxon>Cyanobacteriota</taxon>
        <taxon>Cyanophyceae</taxon>
        <taxon>Synechococcales</taxon>
        <taxon>Petrachlorosaceae</taxon>
        <taxon>Petrachloros</taxon>
        <taxon>Petrachloros mirabilis</taxon>
    </lineage>
</organism>
<comment type="caution">
    <text evidence="1">The sequence shown here is derived from an EMBL/GenBank/DDBJ whole genome shotgun (WGS) entry which is preliminary data.</text>
</comment>
<dbReference type="RefSeq" id="WP_161825125.1">
    <property type="nucleotide sequence ID" value="NZ_WVIC01000015.1"/>
</dbReference>
<dbReference type="AlphaFoldDB" id="A0A8K1ZXD4"/>
<dbReference type="EMBL" id="WVIC01000015">
    <property type="protein sequence ID" value="NCJ06648.1"/>
    <property type="molecule type" value="Genomic_DNA"/>
</dbReference>
<evidence type="ECO:0000313" key="2">
    <source>
        <dbReference type="Proteomes" id="UP000607397"/>
    </source>
</evidence>
<protein>
    <submittedName>
        <fullName evidence="1">Uncharacterized protein</fullName>
    </submittedName>
</protein>
<sequence length="77" mass="8876">MKSNPNQLPAYLKLELQRFEMAVERQAPDERLDAAVGIFQELLFLRLAYASLSQAHNNLLDELTAEPQLPPFIRRQP</sequence>